<feature type="compositionally biased region" description="Low complexity" evidence="1">
    <location>
        <begin position="1565"/>
        <end position="1575"/>
    </location>
</feature>
<feature type="compositionally biased region" description="Basic and acidic residues" evidence="1">
    <location>
        <begin position="1604"/>
        <end position="1630"/>
    </location>
</feature>
<feature type="compositionally biased region" description="Low complexity" evidence="1">
    <location>
        <begin position="1923"/>
        <end position="1940"/>
    </location>
</feature>
<keyword evidence="3" id="KW-1185">Reference proteome</keyword>
<comment type="caution">
    <text evidence="2">The sequence shown here is derived from an EMBL/GenBank/DDBJ whole genome shotgun (WGS) entry which is preliminary data.</text>
</comment>
<feature type="region of interest" description="Disordered" evidence="1">
    <location>
        <begin position="1561"/>
        <end position="1580"/>
    </location>
</feature>
<feature type="compositionally biased region" description="Polar residues" evidence="1">
    <location>
        <begin position="661"/>
        <end position="684"/>
    </location>
</feature>
<dbReference type="Proteomes" id="UP000291343">
    <property type="component" value="Unassembled WGS sequence"/>
</dbReference>
<sequence>MLEKRDSDERKGHKNSKIERTLLQSSICKARARRESMKTSEICNKDEELSFQKEKKMKNHNFKLDLKEVSPKMSFENANMRTQSCCRNEIENFRQKCNDAKRFDLVDSGGANIEELHERENNLKSTKNNADEVSPAPSCNSLLMYLTNIMDGVYLKLFNEILIRSFENSSISLENHVVILRLYKNSMSSMLNNKIDCQTNLRNCDEIEKGLSGILKCFVTSKGVEVVENLVSRFLLQLRRPYRNESGLYVQNMNPISFVANYMESVEIIVVGLVARQITRLLKSVSIRKTDKILDSFLNQLNLLKPILGVSSAKNDKCNVVAEGIQELVLFFLEGICDPSNMQEALELVNIHLAMIENMKLLKTRKGEGNFLSQYLSENMRSNIETPTHVNKNSKCEKMYLEEIQQFENTDHDLITNSSHKENESLCFKNVSNSMIDFRRLKNALGLTIKHVTDAITAIELEKLFSYYKDVCEKLLCEHCTTNLDLKPSVLEFEGEIKFILQFIDRQFVGIIQNIDCEISRASLLVDLEYIFDDHIRILKFLVTEIIQNTNENRPEETLICFRSEIVLDSAVQTNTRVQSPSSEKKEETSLNFVEKKTSSRGQGRTSAKNHELLELTSSTKHEDSNDFSRPGGAKSKPIQSSNQVDKNDLIIIGKNITRKQPQFFSKDSNSKNVSPAEQHSMKSNGEKYRNDENSSTNGNNQNPNSNSFLDLNRKSDKLGTGTSELDEEHTSKVGISPSFDLFCFIPNTLLTKTHTCDEDSNLKLPSGFKQCSFIDDPNLELAKKVLNRSLNRLARSYDRADLNSYLECLLIEIDDFLEPEHRTKTHYIEHSLHSDLSQFLPRTVLDIKKFLIQCASRANNEQEEIGTLKNEISHYILLYCKSEIITCSQNGQTDSVLNLSALPSISVDGLRVSYNILENRDQKENSDELLKQVPSKILMDQSDFLPPSTAFKPPSINLIETTSCSGSTSSNQNINNLEDIETKQVASKIFNSLDQSDVLQPTTNFKLSSIDLNEKSCLGSTSSNQNNIYVEDIETSTQSVLNYSHLKNDDENTVEKICVGIKDYFNHCKSTMTQSMYKSFSSQYLENILSSLQTSENNHDKADQKIEVDIKDYFNHCKSSMAQDNYESFSSHYFENILESLNTHRKSLEMIDVPQEYRNQQVYTVVEEMNRPREENIVAEEKAVEERVVAEGVDSHTASVERRSKILSSVVDNVAVEDQVVKTNTNVKLRGNWEDLCSLECHWPVIMKYRVGNYRYGFEQIGECDVECSEPIRMKYPLASDSERKRKPSEDLEGEKRNLDGFWDKIKYEERMDNLKALLKSLIEYGHPPTSDDESLLVTDDETARTIDKSNEGAQENPCCDVCPIYCPCCIYNKNNPSSDFFIKNLQKDLKSKLDSVSGENENASSLAENKNVDDDKESNVAHSIEEEIVQKFIMESAQDLYEKHHLPNSDSPDHKKEDLGETESRENNNDSENKGDDVQNHLDNSDSIFQNLVTDYHNLDSTDEQNIEENRLKETHERSSPSKNEMEIHVSKTGSLENARMSDDKHEVIQELEEQGIMMDHNGSSTGGTSPSGEVGKTEQDGFEENIVNENQPIKFEKKECKKFDKKETEPSIGKSDKPFDNTGDKNDTNLIKDSQNISEDVREKAGDTEGEFETSDMNENSKNKDLSGGISRKKDKSRNTLIDKIRSGGGEPACSHERNCPHRRMNNSPDLEQPCENDGDFEPPSVISLLSSLNILKNKVIVKDQIIQCLADQLVQMAQEGCLWKNDMLECISTHPSKRYVDFDSAMVADYLAGYVYEKPNKQPCVYIDLPDHPLNLVVEDFISFDAVKIAWQPPPGCIRSGFDVYVNDELVERIRDADGLATIVSNLDTKFVNLITVVMLDPDCMHCLMDTICISAANIKKQNRIANYYQAIESEDEINNSSSSSSEDVSKVNSKVTVKGSPRVNDSSLKFRKLKKTKISDTTFSKF</sequence>
<proteinExistence type="predicted"/>
<organism evidence="2 3">
    <name type="scientific">Laodelphax striatellus</name>
    <name type="common">Small brown planthopper</name>
    <name type="synonym">Delphax striatella</name>
    <dbReference type="NCBI Taxonomy" id="195883"/>
    <lineage>
        <taxon>Eukaryota</taxon>
        <taxon>Metazoa</taxon>
        <taxon>Ecdysozoa</taxon>
        <taxon>Arthropoda</taxon>
        <taxon>Hexapoda</taxon>
        <taxon>Insecta</taxon>
        <taxon>Pterygota</taxon>
        <taxon>Neoptera</taxon>
        <taxon>Paraneoptera</taxon>
        <taxon>Hemiptera</taxon>
        <taxon>Auchenorrhyncha</taxon>
        <taxon>Fulgoroidea</taxon>
        <taxon>Delphacidae</taxon>
        <taxon>Criomorphinae</taxon>
        <taxon>Laodelphax</taxon>
    </lineage>
</organism>
<accession>A0A482WGD4</accession>
<feature type="region of interest" description="Disordered" evidence="1">
    <location>
        <begin position="1446"/>
        <end position="1485"/>
    </location>
</feature>
<evidence type="ECO:0000256" key="1">
    <source>
        <dbReference type="SAM" id="MobiDB-lite"/>
    </source>
</evidence>
<feature type="region of interest" description="Disordered" evidence="1">
    <location>
        <begin position="1501"/>
        <end position="1530"/>
    </location>
</feature>
<feature type="compositionally biased region" description="Basic and acidic residues" evidence="1">
    <location>
        <begin position="609"/>
        <end position="627"/>
    </location>
</feature>
<evidence type="ECO:0000313" key="2">
    <source>
        <dbReference type="EMBL" id="RZF32553.1"/>
    </source>
</evidence>
<feature type="region of interest" description="Disordered" evidence="1">
    <location>
        <begin position="574"/>
        <end position="647"/>
    </location>
</feature>
<feature type="compositionally biased region" description="Basic and acidic residues" evidence="1">
    <location>
        <begin position="583"/>
        <end position="598"/>
    </location>
</feature>
<protein>
    <submittedName>
        <fullName evidence="2">Uncharacterized protein</fullName>
    </submittedName>
</protein>
<dbReference type="PANTHER" id="PTHR42264">
    <property type="entry name" value="EPHRIN_REC_LIKE DOMAIN-CONTAINING PROTEIN"/>
    <property type="match status" value="1"/>
</dbReference>
<feature type="compositionally biased region" description="Low complexity" evidence="1">
    <location>
        <begin position="694"/>
        <end position="708"/>
    </location>
</feature>
<reference evidence="2 3" key="1">
    <citation type="journal article" date="2017" name="Gigascience">
        <title>Genome sequence of the small brown planthopper, Laodelphax striatellus.</title>
        <authorList>
            <person name="Zhu J."/>
            <person name="Jiang F."/>
            <person name="Wang X."/>
            <person name="Yang P."/>
            <person name="Bao Y."/>
            <person name="Zhao W."/>
            <person name="Wang W."/>
            <person name="Lu H."/>
            <person name="Wang Q."/>
            <person name="Cui N."/>
            <person name="Li J."/>
            <person name="Chen X."/>
            <person name="Luo L."/>
            <person name="Yu J."/>
            <person name="Kang L."/>
            <person name="Cui F."/>
        </authorList>
    </citation>
    <scope>NUCLEOTIDE SEQUENCE [LARGE SCALE GENOMIC DNA]</scope>
    <source>
        <strain evidence="2">Lst14</strain>
    </source>
</reference>
<name>A0A482WGD4_LAOST</name>
<dbReference type="InParanoid" id="A0A482WGD4"/>
<feature type="compositionally biased region" description="Basic and acidic residues" evidence="1">
    <location>
        <begin position="1680"/>
        <end position="1689"/>
    </location>
</feature>
<feature type="region of interest" description="Disordered" evidence="1">
    <location>
        <begin position="661"/>
        <end position="731"/>
    </location>
</feature>
<feature type="compositionally biased region" description="Polar residues" evidence="1">
    <location>
        <begin position="1399"/>
        <end position="1410"/>
    </location>
</feature>
<feature type="region of interest" description="Disordered" evidence="1">
    <location>
        <begin position="1923"/>
        <end position="1948"/>
    </location>
</feature>
<feature type="compositionally biased region" description="Polar residues" evidence="1">
    <location>
        <begin position="1631"/>
        <end position="1641"/>
    </location>
</feature>
<feature type="region of interest" description="Disordered" evidence="1">
    <location>
        <begin position="1604"/>
        <end position="1721"/>
    </location>
</feature>
<gene>
    <name evidence="2" type="ORF">LSTR_LSTR006548</name>
</gene>
<feature type="compositionally biased region" description="Basic and acidic residues" evidence="1">
    <location>
        <begin position="1510"/>
        <end position="1530"/>
    </location>
</feature>
<evidence type="ECO:0000313" key="3">
    <source>
        <dbReference type="Proteomes" id="UP000291343"/>
    </source>
</evidence>
<feature type="region of interest" description="Disordered" evidence="1">
    <location>
        <begin position="1398"/>
        <end position="1420"/>
    </location>
</feature>
<dbReference type="EMBL" id="QKKF02036668">
    <property type="protein sequence ID" value="RZF32553.1"/>
    <property type="molecule type" value="Genomic_DNA"/>
</dbReference>